<reference evidence="1" key="2">
    <citation type="submission" date="2021-04" db="EMBL/GenBank/DDBJ databases">
        <authorList>
            <person name="Gilroy R."/>
        </authorList>
    </citation>
    <scope>NUCLEOTIDE SEQUENCE</scope>
    <source>
        <strain evidence="1">CHK179-28034</strain>
    </source>
</reference>
<proteinExistence type="predicted"/>
<name>A0A9D2J683_9FIRM</name>
<dbReference type="SUPFAM" id="SSF47226">
    <property type="entry name" value="Histidine-containing phosphotransfer domain, HPT domain"/>
    <property type="match status" value="1"/>
</dbReference>
<dbReference type="Gene3D" id="1.20.120.160">
    <property type="entry name" value="HPT domain"/>
    <property type="match status" value="1"/>
</dbReference>
<accession>A0A9D2J683</accession>
<dbReference type="InterPro" id="IPR036641">
    <property type="entry name" value="HPT_dom_sf"/>
</dbReference>
<dbReference type="EMBL" id="DXBR01000016">
    <property type="protein sequence ID" value="HIZ38570.1"/>
    <property type="molecule type" value="Genomic_DNA"/>
</dbReference>
<organism evidence="1 2">
    <name type="scientific">Candidatus Anaerobutyricum stercoris</name>
    <dbReference type="NCBI Taxonomy" id="2838457"/>
    <lineage>
        <taxon>Bacteria</taxon>
        <taxon>Bacillati</taxon>
        <taxon>Bacillota</taxon>
        <taxon>Clostridia</taxon>
        <taxon>Lachnospirales</taxon>
        <taxon>Lachnospiraceae</taxon>
        <taxon>Anaerobutyricum</taxon>
    </lineage>
</organism>
<dbReference type="GO" id="GO:0000160">
    <property type="term" value="P:phosphorelay signal transduction system"/>
    <property type="evidence" value="ECO:0007669"/>
    <property type="project" value="InterPro"/>
</dbReference>
<dbReference type="Proteomes" id="UP000824049">
    <property type="component" value="Unassembled WGS sequence"/>
</dbReference>
<evidence type="ECO:0000313" key="1">
    <source>
        <dbReference type="EMBL" id="HIZ38570.1"/>
    </source>
</evidence>
<evidence type="ECO:0000313" key="2">
    <source>
        <dbReference type="Proteomes" id="UP000824049"/>
    </source>
</evidence>
<protein>
    <submittedName>
        <fullName evidence="1">Hpt domain-containing protein</fullName>
    </submittedName>
</protein>
<comment type="caution">
    <text evidence="1">The sequence shown here is derived from an EMBL/GenBank/DDBJ whole genome shotgun (WGS) entry which is preliminary data.</text>
</comment>
<reference evidence="1" key="1">
    <citation type="journal article" date="2021" name="PeerJ">
        <title>Extensive microbial diversity within the chicken gut microbiome revealed by metagenomics and culture.</title>
        <authorList>
            <person name="Gilroy R."/>
            <person name="Ravi A."/>
            <person name="Getino M."/>
            <person name="Pursley I."/>
            <person name="Horton D.L."/>
            <person name="Alikhan N.F."/>
            <person name="Baker D."/>
            <person name="Gharbi K."/>
            <person name="Hall N."/>
            <person name="Watson M."/>
            <person name="Adriaenssens E.M."/>
            <person name="Foster-Nyarko E."/>
            <person name="Jarju S."/>
            <person name="Secka A."/>
            <person name="Antonio M."/>
            <person name="Oren A."/>
            <person name="Chaudhuri R.R."/>
            <person name="La Ragione R."/>
            <person name="Hildebrand F."/>
            <person name="Pallen M.J."/>
        </authorList>
    </citation>
    <scope>NUCLEOTIDE SEQUENCE</scope>
    <source>
        <strain evidence="1">CHK179-28034</strain>
    </source>
</reference>
<gene>
    <name evidence="1" type="ORF">H9968_01390</name>
</gene>
<sequence>MNRIIKAMEKEQCDVKDALTRCMNMEELYVELLGLFAEDTQIDKLVDAFRKHNVEDVFFHSHTLKGVYTNLGMRQLYELDVPIVESTRDKQPEGLDGLDGQVSKLYEEHKRIADVIREYI</sequence>
<dbReference type="AlphaFoldDB" id="A0A9D2J683"/>